<proteinExistence type="predicted"/>
<dbReference type="EMBL" id="QEPN01000002">
    <property type="protein sequence ID" value="RDE73083.1"/>
    <property type="molecule type" value="Genomic_DNA"/>
</dbReference>
<comment type="caution">
    <text evidence="1">The sequence shown here is derived from an EMBL/GenBank/DDBJ whole genome shotgun (WGS) entry which is preliminary data.</text>
</comment>
<protein>
    <submittedName>
        <fullName evidence="1">Phage tail protein</fullName>
    </submittedName>
</protein>
<name>A0A369YGT6_9PAST</name>
<evidence type="ECO:0000313" key="2">
    <source>
        <dbReference type="Proteomes" id="UP000253872"/>
    </source>
</evidence>
<organism evidence="1 2">
    <name type="scientific">Haemophilus sputorum</name>
    <dbReference type="NCBI Taxonomy" id="1078480"/>
    <lineage>
        <taxon>Bacteria</taxon>
        <taxon>Pseudomonadati</taxon>
        <taxon>Pseudomonadota</taxon>
        <taxon>Gammaproteobacteria</taxon>
        <taxon>Pasteurellales</taxon>
        <taxon>Pasteurellaceae</taxon>
        <taxon>Haemophilus</taxon>
    </lineage>
</organism>
<dbReference type="RefSeq" id="WP_111402146.1">
    <property type="nucleotide sequence ID" value="NZ_QEPN01000002.1"/>
</dbReference>
<dbReference type="Pfam" id="PF05489">
    <property type="entry name" value="Phage_tail_X"/>
    <property type="match status" value="1"/>
</dbReference>
<dbReference type="InterPro" id="IPR008861">
    <property type="entry name" value="GpX-like"/>
</dbReference>
<reference evidence="1 2" key="1">
    <citation type="submission" date="2018-05" db="EMBL/GenBank/DDBJ databases">
        <title>Draft Genome Sequences for a Diverse set of 7 Haemophilus Species.</title>
        <authorList>
            <person name="Nichols M."/>
            <person name="Topaz N."/>
            <person name="Wang X."/>
            <person name="Wang X."/>
            <person name="Boxrud D."/>
        </authorList>
    </citation>
    <scope>NUCLEOTIDE SEQUENCE [LARGE SCALE GENOMIC DNA]</scope>
    <source>
        <strain evidence="1 2">C2002001239</strain>
    </source>
</reference>
<dbReference type="AlphaFoldDB" id="A0A369YGT6"/>
<gene>
    <name evidence="1" type="ORF">DPV93_03070</name>
</gene>
<evidence type="ECO:0000313" key="1">
    <source>
        <dbReference type="EMBL" id="RDE73083.1"/>
    </source>
</evidence>
<sequence length="68" mass="7530">MSVLIAQEGDTLDHLIYRHYGKTAGLVEQALELNPQLGNMPILPMGQIVNMPDQIASVIVKDTLQLWS</sequence>
<accession>A0A369YGT6</accession>
<dbReference type="Proteomes" id="UP000253872">
    <property type="component" value="Unassembled WGS sequence"/>
</dbReference>